<reference evidence="2" key="2">
    <citation type="submission" date="2025-09" db="UniProtKB">
        <authorList>
            <consortium name="Ensembl"/>
        </authorList>
    </citation>
    <scope>IDENTIFICATION</scope>
</reference>
<reference evidence="2" key="1">
    <citation type="submission" date="2025-08" db="UniProtKB">
        <authorList>
            <consortium name="Ensembl"/>
        </authorList>
    </citation>
    <scope>IDENTIFICATION</scope>
</reference>
<dbReference type="Ensembl" id="ENSHCOT00000008700.1">
    <property type="protein sequence ID" value="ENSHCOP00000019448.1"/>
    <property type="gene ID" value="ENSHCOG00000004804.1"/>
</dbReference>
<protein>
    <submittedName>
        <fullName evidence="2">Uncharacterized protein</fullName>
    </submittedName>
</protein>
<evidence type="ECO:0000313" key="2">
    <source>
        <dbReference type="Ensembl" id="ENSHCOP00000019448.1"/>
    </source>
</evidence>
<dbReference type="AlphaFoldDB" id="A0A3Q2YNZ0"/>
<evidence type="ECO:0000256" key="1">
    <source>
        <dbReference type="SAM" id="MobiDB-lite"/>
    </source>
</evidence>
<name>A0A3Q2YNZ0_HIPCM</name>
<keyword evidence="3" id="KW-1185">Reference proteome</keyword>
<organism evidence="2 3">
    <name type="scientific">Hippocampus comes</name>
    <name type="common">Tiger tail seahorse</name>
    <dbReference type="NCBI Taxonomy" id="109280"/>
    <lineage>
        <taxon>Eukaryota</taxon>
        <taxon>Metazoa</taxon>
        <taxon>Chordata</taxon>
        <taxon>Craniata</taxon>
        <taxon>Vertebrata</taxon>
        <taxon>Euteleostomi</taxon>
        <taxon>Actinopterygii</taxon>
        <taxon>Neopterygii</taxon>
        <taxon>Teleostei</taxon>
        <taxon>Neoteleostei</taxon>
        <taxon>Acanthomorphata</taxon>
        <taxon>Syngnathiaria</taxon>
        <taxon>Syngnathiformes</taxon>
        <taxon>Syngnathoidei</taxon>
        <taxon>Syngnathidae</taxon>
        <taxon>Hippocampus</taxon>
    </lineage>
</organism>
<evidence type="ECO:0000313" key="3">
    <source>
        <dbReference type="Proteomes" id="UP000264820"/>
    </source>
</evidence>
<feature type="region of interest" description="Disordered" evidence="1">
    <location>
        <begin position="40"/>
        <end position="66"/>
    </location>
</feature>
<dbReference type="Proteomes" id="UP000264820">
    <property type="component" value="Unplaced"/>
</dbReference>
<accession>A0A3Q2YNZ0</accession>
<proteinExistence type="predicted"/>
<sequence>MRDGYSTSSNTSGLFNVDPMSMTMFLRCWMRQSRLVATFSGLPPVKSRSKTKHSFSSVGERRRKSA</sequence>